<dbReference type="InterPro" id="IPR006175">
    <property type="entry name" value="YjgF/YER057c/UK114"/>
</dbReference>
<dbReference type="STRING" id="146020.RMCB_1133"/>
<evidence type="ECO:0000313" key="2">
    <source>
        <dbReference type="Proteomes" id="UP000069620"/>
    </source>
</evidence>
<proteinExistence type="predicted"/>
<dbReference type="CDD" id="cd02199">
    <property type="entry name" value="YjgF_YER057c_UK114_like_1"/>
    <property type="match status" value="1"/>
</dbReference>
<reference evidence="2" key="2">
    <citation type="submission" date="2016-02" db="EMBL/GenBank/DDBJ databases">
        <title>Draft genome sequence of five rapidly growing Mycobacterium species.</title>
        <authorList>
            <person name="Katahira K."/>
            <person name="Gotou Y."/>
            <person name="Iida K."/>
            <person name="Ogura Y."/>
            <person name="Hayashi T."/>
        </authorList>
    </citation>
    <scope>NUCLEOTIDE SEQUENCE [LARGE SCALE GENOMIC DNA]</scope>
    <source>
        <strain evidence="2">JCM15654</strain>
    </source>
</reference>
<dbReference type="AlphaFoldDB" id="A0A100VVZ3"/>
<comment type="caution">
    <text evidence="1">The sequence shown here is derived from an EMBL/GenBank/DDBJ whole genome shotgun (WGS) entry which is preliminary data.</text>
</comment>
<gene>
    <name evidence="1" type="ORF">RMCB_1133</name>
</gene>
<dbReference type="PANTHER" id="PTHR43760">
    <property type="entry name" value="ENDORIBONUCLEASE-RELATED"/>
    <property type="match status" value="1"/>
</dbReference>
<sequence length="142" mass="14126">MSTDPAAAPPQQGDYQLAVEHGGIVYTAGMTPRRDGVLVMSGVVGESVSAEQAYVAAGIAATNALTAVRCAAPGASNVRCLRMTVYIACAPTFHDLSAVADGASAVIRAAYGEAALPARAAIGVQSLPSGAPVEIDVIAAVS</sequence>
<dbReference type="Gene3D" id="3.30.1330.40">
    <property type="entry name" value="RutC-like"/>
    <property type="match status" value="1"/>
</dbReference>
<keyword evidence="2" id="KW-1185">Reference proteome</keyword>
<dbReference type="RefSeq" id="WP_062828000.1">
    <property type="nucleotide sequence ID" value="NZ_BCSX01000015.1"/>
</dbReference>
<reference evidence="2" key="1">
    <citation type="journal article" date="2016" name="Genome Announc.">
        <title>Draft Genome Sequences of Five Rapidly Growing Mycobacterium Species, M. thermoresistibile, M. fortuitum subsp. acetamidolyticum, M. canariasense, M. brisbanense, and M. novocastrense.</title>
        <authorList>
            <person name="Katahira K."/>
            <person name="Ogura Y."/>
            <person name="Gotoh Y."/>
            <person name="Hayashi T."/>
        </authorList>
    </citation>
    <scope>NUCLEOTIDE SEQUENCE [LARGE SCALE GENOMIC DNA]</scope>
    <source>
        <strain evidence="2">JCM15654</strain>
    </source>
</reference>
<dbReference type="PANTHER" id="PTHR43760:SF1">
    <property type="entry name" value="ENDORIBONUCLEASE L-PSP_CHORISMATE MUTASE-LIKE DOMAIN-CONTAINING PROTEIN"/>
    <property type="match status" value="1"/>
</dbReference>
<protein>
    <submittedName>
        <fullName evidence="1">Endoribonuclease L-PSP</fullName>
    </submittedName>
</protein>
<name>A0A100VVZ3_9MYCO</name>
<dbReference type="EMBL" id="BCSX01000015">
    <property type="protein sequence ID" value="GAS87037.1"/>
    <property type="molecule type" value="Genomic_DNA"/>
</dbReference>
<organism evidence="1 2">
    <name type="scientific">Mycolicibacterium brisbanense</name>
    <dbReference type="NCBI Taxonomy" id="146020"/>
    <lineage>
        <taxon>Bacteria</taxon>
        <taxon>Bacillati</taxon>
        <taxon>Actinomycetota</taxon>
        <taxon>Actinomycetes</taxon>
        <taxon>Mycobacteriales</taxon>
        <taxon>Mycobacteriaceae</taxon>
        <taxon>Mycolicibacterium</taxon>
    </lineage>
</organism>
<evidence type="ECO:0000313" key="1">
    <source>
        <dbReference type="EMBL" id="GAS87037.1"/>
    </source>
</evidence>
<dbReference type="Proteomes" id="UP000069620">
    <property type="component" value="Unassembled WGS sequence"/>
</dbReference>
<dbReference type="InterPro" id="IPR013813">
    <property type="entry name" value="Endoribo_LPSP/chorism_mut-like"/>
</dbReference>
<dbReference type="SUPFAM" id="SSF55298">
    <property type="entry name" value="YjgF-like"/>
    <property type="match status" value="1"/>
</dbReference>
<dbReference type="InterPro" id="IPR035959">
    <property type="entry name" value="RutC-like_sf"/>
</dbReference>
<accession>A0A100VVZ3</accession>
<dbReference type="OrthoDB" id="9806229at2"/>
<dbReference type="Pfam" id="PF01042">
    <property type="entry name" value="Ribonuc_L-PSP"/>
    <property type="match status" value="1"/>
</dbReference>